<protein>
    <submittedName>
        <fullName evidence="6">Regulatory protein</fullName>
    </submittedName>
</protein>
<dbReference type="EMBL" id="LR134162">
    <property type="protein sequence ID" value="VEA99070.1"/>
    <property type="molecule type" value="Genomic_DNA"/>
</dbReference>
<evidence type="ECO:0000256" key="4">
    <source>
        <dbReference type="SAM" id="MobiDB-lite"/>
    </source>
</evidence>
<feature type="compositionally biased region" description="Basic and acidic residues" evidence="4">
    <location>
        <begin position="77"/>
        <end position="93"/>
    </location>
</feature>
<dbReference type="SUPFAM" id="SSF53822">
    <property type="entry name" value="Periplasmic binding protein-like I"/>
    <property type="match status" value="1"/>
</dbReference>
<keyword evidence="1" id="KW-0805">Transcription regulation</keyword>
<dbReference type="Proteomes" id="UP000282433">
    <property type="component" value="Chromosome"/>
</dbReference>
<dbReference type="GO" id="GO:0003700">
    <property type="term" value="F:DNA-binding transcription factor activity"/>
    <property type="evidence" value="ECO:0007669"/>
    <property type="project" value="TreeGrafter"/>
</dbReference>
<organism evidence="6 7">
    <name type="scientific">Klebsiella pneumoniae</name>
    <dbReference type="NCBI Taxonomy" id="573"/>
    <lineage>
        <taxon>Bacteria</taxon>
        <taxon>Pseudomonadati</taxon>
        <taxon>Pseudomonadota</taxon>
        <taxon>Gammaproteobacteria</taxon>
        <taxon>Enterobacterales</taxon>
        <taxon>Enterobacteriaceae</taxon>
        <taxon>Klebsiella/Raoultella group</taxon>
        <taxon>Klebsiella</taxon>
        <taxon>Klebsiella pneumoniae complex</taxon>
    </lineage>
</organism>
<dbReference type="Gene3D" id="3.40.50.2300">
    <property type="match status" value="1"/>
</dbReference>
<evidence type="ECO:0000256" key="2">
    <source>
        <dbReference type="ARBA" id="ARBA00023125"/>
    </source>
</evidence>
<dbReference type="Pfam" id="PF13377">
    <property type="entry name" value="Peripla_BP_3"/>
    <property type="match status" value="1"/>
</dbReference>
<feature type="region of interest" description="Disordered" evidence="4">
    <location>
        <begin position="77"/>
        <end position="107"/>
    </location>
</feature>
<dbReference type="InterPro" id="IPR028082">
    <property type="entry name" value="Peripla_BP_I"/>
</dbReference>
<keyword evidence="3" id="KW-0804">Transcription</keyword>
<feature type="domain" description="Transcriptional regulator LacI/GalR-like sensor" evidence="5">
    <location>
        <begin position="19"/>
        <end position="85"/>
    </location>
</feature>
<dbReference type="PANTHER" id="PTHR30146:SF109">
    <property type="entry name" value="HTH-TYPE TRANSCRIPTIONAL REGULATOR GALS"/>
    <property type="match status" value="1"/>
</dbReference>
<evidence type="ECO:0000313" key="7">
    <source>
        <dbReference type="Proteomes" id="UP000282433"/>
    </source>
</evidence>
<dbReference type="AlphaFoldDB" id="A0A3S4GTE6"/>
<evidence type="ECO:0000256" key="3">
    <source>
        <dbReference type="ARBA" id="ARBA00023163"/>
    </source>
</evidence>
<dbReference type="GO" id="GO:0000976">
    <property type="term" value="F:transcription cis-regulatory region binding"/>
    <property type="evidence" value="ECO:0007669"/>
    <property type="project" value="TreeGrafter"/>
</dbReference>
<dbReference type="InterPro" id="IPR046335">
    <property type="entry name" value="LacI/GalR-like_sensor"/>
</dbReference>
<name>A0A3S4GTE6_KLEPN</name>
<evidence type="ECO:0000259" key="5">
    <source>
        <dbReference type="Pfam" id="PF13377"/>
    </source>
</evidence>
<reference evidence="6 7" key="1">
    <citation type="submission" date="2018-12" db="EMBL/GenBank/DDBJ databases">
        <authorList>
            <consortium name="Pathogen Informatics"/>
        </authorList>
    </citation>
    <scope>NUCLEOTIDE SEQUENCE [LARGE SCALE GENOMIC DNA]</scope>
    <source>
        <strain evidence="6 7">NCTC13635</strain>
    </source>
</reference>
<accession>A0A3S4GTE6</accession>
<gene>
    <name evidence="6" type="primary">ccpA_2</name>
    <name evidence="6" type="ORF">NCTC13635_00279</name>
</gene>
<keyword evidence="2" id="KW-0238">DNA-binding</keyword>
<evidence type="ECO:0000313" key="6">
    <source>
        <dbReference type="EMBL" id="VEA99070.1"/>
    </source>
</evidence>
<evidence type="ECO:0000256" key="1">
    <source>
        <dbReference type="ARBA" id="ARBA00023015"/>
    </source>
</evidence>
<dbReference type="PANTHER" id="PTHR30146">
    <property type="entry name" value="LACI-RELATED TRANSCRIPTIONAL REPRESSOR"/>
    <property type="match status" value="1"/>
</dbReference>
<sequence>MYGDYQREFGQQALRYLFSRQVRPTAVFAASDYLVLGLLDGLRASGLQAPEALSLVGFDDANYADFTQPRISTIRQPARELGPHCGEHHDAPAKRRSGYPCGNPPAG</sequence>
<proteinExistence type="predicted"/>
<dbReference type="CDD" id="cd06267">
    <property type="entry name" value="PBP1_LacI_sugar_binding-like"/>
    <property type="match status" value="1"/>
</dbReference>